<dbReference type="InterPro" id="IPR031304">
    <property type="entry name" value="SLT_2"/>
</dbReference>
<dbReference type="Gene3D" id="1.10.530.10">
    <property type="match status" value="1"/>
</dbReference>
<proteinExistence type="inferred from homology"/>
<dbReference type="PANTHER" id="PTHR21666:SF270">
    <property type="entry name" value="MUREIN HYDROLASE ACTIVATOR ENVC"/>
    <property type="match status" value="1"/>
</dbReference>
<comment type="caution">
    <text evidence="8">The sequence shown here is derived from an EMBL/GenBank/DDBJ whole genome shotgun (WGS) entry which is preliminary data.</text>
</comment>
<evidence type="ECO:0000256" key="2">
    <source>
        <dbReference type="ARBA" id="ARBA00022670"/>
    </source>
</evidence>
<dbReference type="InterPro" id="IPR050570">
    <property type="entry name" value="Cell_wall_metabolism_enzyme"/>
</dbReference>
<keyword evidence="4" id="KW-0788">Thiol protease</keyword>
<keyword evidence="6" id="KW-0472">Membrane</keyword>
<evidence type="ECO:0000256" key="3">
    <source>
        <dbReference type="ARBA" id="ARBA00022801"/>
    </source>
</evidence>
<dbReference type="CDD" id="cd12797">
    <property type="entry name" value="M23_peptidase"/>
    <property type="match status" value="1"/>
</dbReference>
<dbReference type="SUPFAM" id="SSF51261">
    <property type="entry name" value="Duplicated hybrid motif"/>
    <property type="match status" value="1"/>
</dbReference>
<feature type="transmembrane region" description="Helical" evidence="6">
    <location>
        <begin position="12"/>
        <end position="32"/>
    </location>
</feature>
<dbReference type="GO" id="GO:0008800">
    <property type="term" value="F:beta-lactamase activity"/>
    <property type="evidence" value="ECO:0007669"/>
    <property type="project" value="InterPro"/>
</dbReference>
<dbReference type="CDD" id="cd13399">
    <property type="entry name" value="Slt35-like"/>
    <property type="match status" value="1"/>
</dbReference>
<organism evidence="8 9">
    <name type="scientific">Gordonia humi</name>
    <dbReference type="NCBI Taxonomy" id="686429"/>
    <lineage>
        <taxon>Bacteria</taxon>
        <taxon>Bacillati</taxon>
        <taxon>Actinomycetota</taxon>
        <taxon>Actinomycetes</taxon>
        <taxon>Mycobacteriales</taxon>
        <taxon>Gordoniaceae</taxon>
        <taxon>Gordonia</taxon>
    </lineage>
</organism>
<dbReference type="Gene3D" id="3.90.1720.10">
    <property type="entry name" value="endopeptidase domain like (from Nostoc punctiforme)"/>
    <property type="match status" value="1"/>
</dbReference>
<dbReference type="EMBL" id="JACIFP010000002">
    <property type="protein sequence ID" value="MBB4138087.1"/>
    <property type="molecule type" value="Genomic_DNA"/>
</dbReference>
<sequence length="811" mass="82318">MAAQQSQTATKLTSIGLVMLVGLLGACGALMLGGSEDPPPEETSCLPSATAVANVSTGSGTMSAAADEAVKAGQQQGIRVAVAISDAGKTDAALTVGDKGLLPSASVIKLAVALAAGKKIDAGALTMDQVRPLLTPMIQVSDNNATNQLVQLVGGAEQVNAQIRTLGVTDGEARLGRALGSEFSGADPNVLSIGGVSKMLQIIYDSDRNVGGGPKISTASAAPIVAAMKAQQVNTKFGAVLPHDQIAHKTGELTGTSHDVGWFFDGDRWLSVAILTSKPSGGDQAAGNEIIKKFAKKVFDARKEPVVGGTADRAPPASSSATPSSQSAPADGGAGDGTTMPIKTGDYQLSSPFGPRGGENHQGSDFAAPLGTPIYAAHEGKVAASGPASGFGNWIIVDFNDGKASNVYGHMRAADLKVTTGDTVKAGQQIAAVGNEGQSSGPHLHFELWQGGTRLQGGHAVDPMPWLRGASQPSGSGANVELVGAVDRGTGCGDVATGSTLKPGSVPAEFEPWIIKAGTVCPEISAPLIAAQTHQESGGFQVQATNPKSGAAGPAQFMAATWAAKGVDGDGDGKKDIYSIADSMMSMAHYDCELLGIMRDAMSAGKVHGDLVELTLSAYNCGPGATLAAGSPCQNAETQHYIKIIPARARTVYANPDADTPVSGEGFGGRVVAAAMKWRGTTYAWGGGTGRGPSMGIRDGGVADSFGDFQKIGFDCSGLVIHGVFQASGGTIELPHYTVSQLNDKRGKPVTGGQAKWLPGDILFPAGGNPQHVAIYIGDGKVVEAPQSGDVVKVSPVASAVGANPDARRFG</sequence>
<name>A0A840FF64_9ACTN</name>
<dbReference type="PANTHER" id="PTHR21666">
    <property type="entry name" value="PEPTIDASE-RELATED"/>
    <property type="match status" value="1"/>
</dbReference>
<dbReference type="SUPFAM" id="SSF56601">
    <property type="entry name" value="beta-lactamase/transpeptidase-like"/>
    <property type="match status" value="1"/>
</dbReference>
<dbReference type="InterPro" id="IPR038765">
    <property type="entry name" value="Papain-like_cys_pep_sf"/>
</dbReference>
<dbReference type="Pfam" id="PF01551">
    <property type="entry name" value="Peptidase_M23"/>
    <property type="match status" value="1"/>
</dbReference>
<dbReference type="Proteomes" id="UP000551501">
    <property type="component" value="Unassembled WGS sequence"/>
</dbReference>
<evidence type="ECO:0000313" key="9">
    <source>
        <dbReference type="Proteomes" id="UP000551501"/>
    </source>
</evidence>
<dbReference type="Pfam" id="PF13354">
    <property type="entry name" value="Beta-lactamase2"/>
    <property type="match status" value="1"/>
</dbReference>
<dbReference type="Gene3D" id="3.40.710.10">
    <property type="entry name" value="DD-peptidase/beta-lactamase superfamily"/>
    <property type="match status" value="1"/>
</dbReference>
<evidence type="ECO:0000313" key="8">
    <source>
        <dbReference type="EMBL" id="MBB4138087.1"/>
    </source>
</evidence>
<protein>
    <submittedName>
        <fullName evidence="8">Cell wall-associated NlpC family hydrolase/beta-lactamase class A</fullName>
    </submittedName>
</protein>
<feature type="domain" description="NlpC/P60" evidence="7">
    <location>
        <begin position="665"/>
        <end position="811"/>
    </location>
</feature>
<dbReference type="InterPro" id="IPR045155">
    <property type="entry name" value="Beta-lactam_cat"/>
</dbReference>
<dbReference type="InterPro" id="IPR000064">
    <property type="entry name" value="NLP_P60_dom"/>
</dbReference>
<dbReference type="PROSITE" id="PS51935">
    <property type="entry name" value="NLPC_P60"/>
    <property type="match status" value="1"/>
</dbReference>
<keyword evidence="6" id="KW-0812">Transmembrane</keyword>
<gene>
    <name evidence="8" type="ORF">BKA16_004712</name>
</gene>
<feature type="compositionally biased region" description="Low complexity" evidence="5">
    <location>
        <begin position="314"/>
        <end position="331"/>
    </location>
</feature>
<dbReference type="Pfam" id="PF13406">
    <property type="entry name" value="SLT_2"/>
    <property type="match status" value="1"/>
</dbReference>
<dbReference type="SUPFAM" id="SSF53955">
    <property type="entry name" value="Lysozyme-like"/>
    <property type="match status" value="1"/>
</dbReference>
<keyword evidence="3 8" id="KW-0378">Hydrolase</keyword>
<dbReference type="InterPro" id="IPR016047">
    <property type="entry name" value="M23ase_b-sheet_dom"/>
</dbReference>
<dbReference type="InterPro" id="IPR012338">
    <property type="entry name" value="Beta-lactam/transpept-like"/>
</dbReference>
<evidence type="ECO:0000256" key="4">
    <source>
        <dbReference type="ARBA" id="ARBA00022807"/>
    </source>
</evidence>
<dbReference type="Pfam" id="PF00877">
    <property type="entry name" value="NLPC_P60"/>
    <property type="match status" value="1"/>
</dbReference>
<dbReference type="GO" id="GO:0030655">
    <property type="term" value="P:beta-lactam antibiotic catabolic process"/>
    <property type="evidence" value="ECO:0007669"/>
    <property type="project" value="InterPro"/>
</dbReference>
<dbReference type="RefSeq" id="WP_183373334.1">
    <property type="nucleotide sequence ID" value="NZ_BAABHL010000166.1"/>
</dbReference>
<dbReference type="Gene3D" id="2.70.70.10">
    <property type="entry name" value="Glucose Permease (Domain IIA)"/>
    <property type="match status" value="1"/>
</dbReference>
<dbReference type="AlphaFoldDB" id="A0A840FF64"/>
<dbReference type="GO" id="GO:0006508">
    <property type="term" value="P:proteolysis"/>
    <property type="evidence" value="ECO:0007669"/>
    <property type="project" value="UniProtKB-KW"/>
</dbReference>
<accession>A0A840FF64</accession>
<evidence type="ECO:0000256" key="5">
    <source>
        <dbReference type="SAM" id="MobiDB-lite"/>
    </source>
</evidence>
<evidence type="ECO:0000256" key="6">
    <source>
        <dbReference type="SAM" id="Phobius"/>
    </source>
</evidence>
<dbReference type="GO" id="GO:0004222">
    <property type="term" value="F:metalloendopeptidase activity"/>
    <property type="evidence" value="ECO:0007669"/>
    <property type="project" value="TreeGrafter"/>
</dbReference>
<keyword evidence="2" id="KW-0645">Protease</keyword>
<dbReference type="SUPFAM" id="SSF54001">
    <property type="entry name" value="Cysteine proteinases"/>
    <property type="match status" value="1"/>
</dbReference>
<dbReference type="GO" id="GO:0008234">
    <property type="term" value="F:cysteine-type peptidase activity"/>
    <property type="evidence" value="ECO:0007669"/>
    <property type="project" value="UniProtKB-KW"/>
</dbReference>
<keyword evidence="9" id="KW-1185">Reference proteome</keyword>
<dbReference type="InterPro" id="IPR011055">
    <property type="entry name" value="Dup_hybrid_motif"/>
</dbReference>
<reference evidence="8 9" key="1">
    <citation type="submission" date="2020-08" db="EMBL/GenBank/DDBJ databases">
        <title>Sequencing the genomes of 1000 actinobacteria strains.</title>
        <authorList>
            <person name="Klenk H.-P."/>
        </authorList>
    </citation>
    <scope>NUCLEOTIDE SEQUENCE [LARGE SCALE GENOMIC DNA]</scope>
    <source>
        <strain evidence="8 9">DSM 45298</strain>
    </source>
</reference>
<evidence type="ECO:0000259" key="7">
    <source>
        <dbReference type="PROSITE" id="PS51935"/>
    </source>
</evidence>
<comment type="similarity">
    <text evidence="1">Belongs to the peptidase C40 family.</text>
</comment>
<feature type="region of interest" description="Disordered" evidence="5">
    <location>
        <begin position="306"/>
        <end position="366"/>
    </location>
</feature>
<keyword evidence="6" id="KW-1133">Transmembrane helix</keyword>
<evidence type="ECO:0000256" key="1">
    <source>
        <dbReference type="ARBA" id="ARBA00007074"/>
    </source>
</evidence>
<dbReference type="InterPro" id="IPR023346">
    <property type="entry name" value="Lysozyme-like_dom_sf"/>
</dbReference>